<comment type="cofactor">
    <cofactor evidence="7">
        <name>Mg(2+)</name>
        <dbReference type="ChEBI" id="CHEBI:18420"/>
    </cofactor>
</comment>
<dbReference type="EC" id="2.10.1.1" evidence="7"/>
<evidence type="ECO:0000313" key="10">
    <source>
        <dbReference type="Proteomes" id="UP001500956"/>
    </source>
</evidence>
<dbReference type="Pfam" id="PF03453">
    <property type="entry name" value="MoeA_N"/>
    <property type="match status" value="1"/>
</dbReference>
<dbReference type="InterPro" id="IPR036425">
    <property type="entry name" value="MoaB/Mog-like_dom_sf"/>
</dbReference>
<dbReference type="RefSeq" id="WP_172148166.1">
    <property type="nucleotide sequence ID" value="NZ_BAABID010000004.1"/>
</dbReference>
<dbReference type="Proteomes" id="UP001500956">
    <property type="component" value="Unassembled WGS sequence"/>
</dbReference>
<dbReference type="Gene3D" id="2.40.340.10">
    <property type="entry name" value="MoeA, C-terminal, domain IV"/>
    <property type="match status" value="1"/>
</dbReference>
<reference evidence="10" key="1">
    <citation type="journal article" date="2019" name="Int. J. Syst. Evol. Microbiol.">
        <title>The Global Catalogue of Microorganisms (GCM) 10K type strain sequencing project: providing services to taxonomists for standard genome sequencing and annotation.</title>
        <authorList>
            <consortium name="The Broad Institute Genomics Platform"/>
            <consortium name="The Broad Institute Genome Sequencing Center for Infectious Disease"/>
            <person name="Wu L."/>
            <person name="Ma J."/>
        </authorList>
    </citation>
    <scope>NUCLEOTIDE SEQUENCE [LARGE SCALE GENOMIC DNA]</scope>
    <source>
        <strain evidence="10">JCM 18063</strain>
    </source>
</reference>
<protein>
    <recommendedName>
        <fullName evidence="7">Molybdopterin molybdenumtransferase</fullName>
        <ecNumber evidence="7">2.10.1.1</ecNumber>
    </recommendedName>
</protein>
<dbReference type="SMART" id="SM00852">
    <property type="entry name" value="MoCF_biosynth"/>
    <property type="match status" value="1"/>
</dbReference>
<dbReference type="Gene3D" id="3.40.980.10">
    <property type="entry name" value="MoaB/Mog-like domain"/>
    <property type="match status" value="1"/>
</dbReference>
<keyword evidence="7" id="KW-0479">Metal-binding</keyword>
<sequence length="432" mass="43593">MHAQSRRRPVDVHREAVRTLIGPALAGARGVETRLVAEDLATAGAGATVGSRVVASGVLAAIDLPGFDNSQMDGYAVRAVELAGATPSDPVELPVAAPVPAGTQPPPLAPGTAAPVMTGAPIPHGADAVIRIEEADPPAFPEPGATATVRFSAPVAPGTFVRRAGSDVAAGDVVVPAGTWLGPAQVGVLVASGVSEVEVAEPPHVLLISTGSELVEAGEPLGPGQLYDANGAALTAALAEVGCRVTHRVVPDDPAALRGVLAEAPDDVALVVTSGGVSAGAYEVVRQTLTDAWFGHVAVQPGGPQGLGTITLGEASASRSAPRAFPLVAFPGNPVSALISFELFLRPVLAEATGAVPAHRARGRAPLADAIDSPEHLHQVRRGRLGADGRVEMVGGPGSHLLAHLAMATLLVHVPPGVGHLDTGDDVDYWEI</sequence>
<evidence type="ECO:0000256" key="1">
    <source>
        <dbReference type="ARBA" id="ARBA00002901"/>
    </source>
</evidence>
<dbReference type="Gene3D" id="3.90.105.10">
    <property type="entry name" value="Molybdopterin biosynthesis moea protein, domain 2"/>
    <property type="match status" value="1"/>
</dbReference>
<dbReference type="InterPro" id="IPR005111">
    <property type="entry name" value="MoeA_C_domain_IV"/>
</dbReference>
<dbReference type="CDD" id="cd00887">
    <property type="entry name" value="MoeA"/>
    <property type="match status" value="1"/>
</dbReference>
<dbReference type="InterPro" id="IPR036688">
    <property type="entry name" value="MoeA_C_domain_IV_sf"/>
</dbReference>
<keyword evidence="7" id="KW-0808">Transferase</keyword>
<organism evidence="9 10">
    <name type="scientific">Isoptericola chiayiensis</name>
    <dbReference type="NCBI Taxonomy" id="579446"/>
    <lineage>
        <taxon>Bacteria</taxon>
        <taxon>Bacillati</taxon>
        <taxon>Actinomycetota</taxon>
        <taxon>Actinomycetes</taxon>
        <taxon>Micrococcales</taxon>
        <taxon>Promicromonosporaceae</taxon>
        <taxon>Isoptericola</taxon>
    </lineage>
</organism>
<gene>
    <name evidence="9" type="ORF">GCM10023216_08820</name>
</gene>
<evidence type="ECO:0000256" key="2">
    <source>
        <dbReference type="ARBA" id="ARBA00005046"/>
    </source>
</evidence>
<keyword evidence="7" id="KW-0460">Magnesium</keyword>
<dbReference type="SUPFAM" id="SSF63867">
    <property type="entry name" value="MoeA C-terminal domain-like"/>
    <property type="match status" value="1"/>
</dbReference>
<dbReference type="InterPro" id="IPR005110">
    <property type="entry name" value="MoeA_linker/N"/>
</dbReference>
<proteinExistence type="inferred from homology"/>
<dbReference type="Gene3D" id="2.170.190.11">
    <property type="entry name" value="Molybdopterin biosynthesis moea protein, domain 3"/>
    <property type="match status" value="1"/>
</dbReference>
<comment type="caution">
    <text evidence="9">The sequence shown here is derived from an EMBL/GenBank/DDBJ whole genome shotgun (WGS) entry which is preliminary data.</text>
</comment>
<comment type="similarity">
    <text evidence="3 7">Belongs to the MoeA family.</text>
</comment>
<dbReference type="Pfam" id="PF00994">
    <property type="entry name" value="MoCF_biosynth"/>
    <property type="match status" value="1"/>
</dbReference>
<evidence type="ECO:0000259" key="8">
    <source>
        <dbReference type="SMART" id="SM00852"/>
    </source>
</evidence>
<dbReference type="SUPFAM" id="SSF53218">
    <property type="entry name" value="Molybdenum cofactor biosynthesis proteins"/>
    <property type="match status" value="1"/>
</dbReference>
<evidence type="ECO:0000256" key="3">
    <source>
        <dbReference type="ARBA" id="ARBA00010763"/>
    </source>
</evidence>
<dbReference type="InterPro" id="IPR038987">
    <property type="entry name" value="MoeA-like"/>
</dbReference>
<dbReference type="PANTHER" id="PTHR10192">
    <property type="entry name" value="MOLYBDOPTERIN BIOSYNTHESIS PROTEIN"/>
    <property type="match status" value="1"/>
</dbReference>
<dbReference type="InterPro" id="IPR036135">
    <property type="entry name" value="MoeA_linker/N_sf"/>
</dbReference>
<evidence type="ECO:0000256" key="7">
    <source>
        <dbReference type="RuleBase" id="RU365090"/>
    </source>
</evidence>
<keyword evidence="10" id="KW-1185">Reference proteome</keyword>
<name>A0ABP8Y7J1_9MICO</name>
<keyword evidence="5 7" id="KW-0501">Molybdenum cofactor biosynthesis</keyword>
<dbReference type="SUPFAM" id="SSF63882">
    <property type="entry name" value="MoeA N-terminal region -like"/>
    <property type="match status" value="1"/>
</dbReference>
<keyword evidence="4 7" id="KW-0500">Molybdenum</keyword>
<dbReference type="InterPro" id="IPR001453">
    <property type="entry name" value="MoaB/Mog_dom"/>
</dbReference>
<evidence type="ECO:0000256" key="5">
    <source>
        <dbReference type="ARBA" id="ARBA00023150"/>
    </source>
</evidence>
<comment type="pathway">
    <text evidence="2 7">Cofactor biosynthesis; molybdopterin biosynthesis.</text>
</comment>
<accession>A0ABP8Y7J1</accession>
<evidence type="ECO:0000313" key="9">
    <source>
        <dbReference type="EMBL" id="GAA4721828.1"/>
    </source>
</evidence>
<feature type="domain" description="MoaB/Mog" evidence="8">
    <location>
        <begin position="206"/>
        <end position="351"/>
    </location>
</feature>
<dbReference type="NCBIfam" id="NF045515">
    <property type="entry name" value="Glp_gephyrin"/>
    <property type="match status" value="1"/>
</dbReference>
<evidence type="ECO:0000256" key="6">
    <source>
        <dbReference type="ARBA" id="ARBA00047317"/>
    </source>
</evidence>
<dbReference type="PANTHER" id="PTHR10192:SF5">
    <property type="entry name" value="GEPHYRIN"/>
    <property type="match status" value="1"/>
</dbReference>
<comment type="catalytic activity">
    <reaction evidence="6">
        <text>adenylyl-molybdopterin + molybdate = Mo-molybdopterin + AMP + H(+)</text>
        <dbReference type="Rhea" id="RHEA:35047"/>
        <dbReference type="ChEBI" id="CHEBI:15378"/>
        <dbReference type="ChEBI" id="CHEBI:36264"/>
        <dbReference type="ChEBI" id="CHEBI:62727"/>
        <dbReference type="ChEBI" id="CHEBI:71302"/>
        <dbReference type="ChEBI" id="CHEBI:456215"/>
        <dbReference type="EC" id="2.10.1.1"/>
    </reaction>
</comment>
<comment type="function">
    <text evidence="1 7">Catalyzes the insertion of molybdate into adenylated molybdopterin with the concomitant release of AMP.</text>
</comment>
<dbReference type="EMBL" id="BAABID010000004">
    <property type="protein sequence ID" value="GAA4721828.1"/>
    <property type="molecule type" value="Genomic_DNA"/>
</dbReference>
<dbReference type="Pfam" id="PF03454">
    <property type="entry name" value="MoeA_C"/>
    <property type="match status" value="1"/>
</dbReference>
<evidence type="ECO:0000256" key="4">
    <source>
        <dbReference type="ARBA" id="ARBA00022505"/>
    </source>
</evidence>